<proteinExistence type="predicted"/>
<gene>
    <name evidence="3" type="ORF">RGQ15_08430</name>
</gene>
<feature type="region of interest" description="Disordered" evidence="2">
    <location>
        <begin position="154"/>
        <end position="203"/>
    </location>
</feature>
<dbReference type="EMBL" id="JAVQLW010000001">
    <property type="protein sequence ID" value="MDS9467599.1"/>
    <property type="molecule type" value="Genomic_DNA"/>
</dbReference>
<protein>
    <submittedName>
        <fullName evidence="3">Uncharacterized protein</fullName>
    </submittedName>
</protein>
<evidence type="ECO:0000256" key="2">
    <source>
        <dbReference type="SAM" id="MobiDB-lite"/>
    </source>
</evidence>
<accession>A0ABU2HTH2</accession>
<feature type="coiled-coil region" evidence="1">
    <location>
        <begin position="41"/>
        <end position="107"/>
    </location>
</feature>
<evidence type="ECO:0000313" key="3">
    <source>
        <dbReference type="EMBL" id="MDS9467599.1"/>
    </source>
</evidence>
<evidence type="ECO:0000256" key="1">
    <source>
        <dbReference type="SAM" id="Coils"/>
    </source>
</evidence>
<evidence type="ECO:0000313" key="4">
    <source>
        <dbReference type="Proteomes" id="UP001269144"/>
    </source>
</evidence>
<sequence>MRDDLNASEKRLIAALDRIDSFIDRTAGLRLSKDAPAPEDDEDTAAQLQEARAQNQRLADELDALRASHSSAVAGFEARLGVMNDRLAETEQRAVELAAANEALSTANRALISAHPENGADQARSALEAEIESLRASRMAEMGKLGEIIDSLDQMFNDPQGQGEDPLPGARQPAIVETPIAPNTEMADSVAGDLTEASDEQRG</sequence>
<dbReference type="Proteomes" id="UP001269144">
    <property type="component" value="Unassembled WGS sequence"/>
</dbReference>
<comment type="caution">
    <text evidence="3">The sequence shown here is derived from an EMBL/GenBank/DDBJ whole genome shotgun (WGS) entry which is preliminary data.</text>
</comment>
<name>A0ABU2HTH2_9RHOB</name>
<keyword evidence="4" id="KW-1185">Reference proteome</keyword>
<keyword evidence="1" id="KW-0175">Coiled coil</keyword>
<reference evidence="4" key="1">
    <citation type="submission" date="2023-07" db="EMBL/GenBank/DDBJ databases">
        <title>Paracoccus sp. MBLB3053 whole genome sequence.</title>
        <authorList>
            <person name="Hwang C.Y."/>
            <person name="Cho E.-S."/>
            <person name="Seo M.-J."/>
        </authorList>
    </citation>
    <scope>NUCLEOTIDE SEQUENCE [LARGE SCALE GENOMIC DNA]</scope>
    <source>
        <strain evidence="4">MBLB3053</strain>
    </source>
</reference>
<organism evidence="3 4">
    <name type="scientific">Paracoccus aurantius</name>
    <dbReference type="NCBI Taxonomy" id="3073814"/>
    <lineage>
        <taxon>Bacteria</taxon>
        <taxon>Pseudomonadati</taxon>
        <taxon>Pseudomonadota</taxon>
        <taxon>Alphaproteobacteria</taxon>
        <taxon>Rhodobacterales</taxon>
        <taxon>Paracoccaceae</taxon>
        <taxon>Paracoccus</taxon>
    </lineage>
</organism>
<dbReference type="RefSeq" id="WP_311159772.1">
    <property type="nucleotide sequence ID" value="NZ_JAVQLW010000001.1"/>
</dbReference>